<dbReference type="EMBL" id="JBHUII010000004">
    <property type="protein sequence ID" value="MFD2206392.1"/>
    <property type="molecule type" value="Genomic_DNA"/>
</dbReference>
<keyword evidence="3" id="KW-1185">Reference proteome</keyword>
<gene>
    <name evidence="2" type="ORF">ACFSKO_12235</name>
</gene>
<sequence length="129" mass="14673">MTLTSEEILRGHGNHKIGTELVHTTDDIQIWHLRLEPGESIAPHRHDRPYFWTVLSDGTGQSRFDDGRNIPIIYRAGDTQHFPDLTPENGFVHDLTNTGDSPLVFVTVEFKTNTYAPTHRIQKTKGTKL</sequence>
<organism evidence="2 3">
    <name type="scientific">Kiloniella antarctica</name>
    <dbReference type="NCBI Taxonomy" id="1550907"/>
    <lineage>
        <taxon>Bacteria</taxon>
        <taxon>Pseudomonadati</taxon>
        <taxon>Pseudomonadota</taxon>
        <taxon>Alphaproteobacteria</taxon>
        <taxon>Rhodospirillales</taxon>
        <taxon>Kiloniellaceae</taxon>
        <taxon>Kiloniella</taxon>
    </lineage>
</organism>
<dbReference type="InterPro" id="IPR011051">
    <property type="entry name" value="RmlC_Cupin_sf"/>
</dbReference>
<dbReference type="InterPro" id="IPR013096">
    <property type="entry name" value="Cupin_2"/>
</dbReference>
<dbReference type="InterPro" id="IPR014710">
    <property type="entry name" value="RmlC-like_jellyroll"/>
</dbReference>
<dbReference type="Pfam" id="PF07883">
    <property type="entry name" value="Cupin_2"/>
    <property type="match status" value="1"/>
</dbReference>
<evidence type="ECO:0000313" key="3">
    <source>
        <dbReference type="Proteomes" id="UP001597294"/>
    </source>
</evidence>
<feature type="domain" description="Cupin type-2" evidence="1">
    <location>
        <begin position="32"/>
        <end position="108"/>
    </location>
</feature>
<dbReference type="SUPFAM" id="SSF51182">
    <property type="entry name" value="RmlC-like cupins"/>
    <property type="match status" value="1"/>
</dbReference>
<comment type="caution">
    <text evidence="2">The sequence shown here is derived from an EMBL/GenBank/DDBJ whole genome shotgun (WGS) entry which is preliminary data.</text>
</comment>
<reference evidence="3" key="1">
    <citation type="journal article" date="2019" name="Int. J. Syst. Evol. Microbiol.">
        <title>The Global Catalogue of Microorganisms (GCM) 10K type strain sequencing project: providing services to taxonomists for standard genome sequencing and annotation.</title>
        <authorList>
            <consortium name="The Broad Institute Genomics Platform"/>
            <consortium name="The Broad Institute Genome Sequencing Center for Infectious Disease"/>
            <person name="Wu L."/>
            <person name="Ma J."/>
        </authorList>
    </citation>
    <scope>NUCLEOTIDE SEQUENCE [LARGE SCALE GENOMIC DNA]</scope>
    <source>
        <strain evidence="3">CGMCC 4.7192</strain>
    </source>
</reference>
<protein>
    <submittedName>
        <fullName evidence="2">Cupin domain-containing protein</fullName>
    </submittedName>
</protein>
<evidence type="ECO:0000313" key="2">
    <source>
        <dbReference type="EMBL" id="MFD2206392.1"/>
    </source>
</evidence>
<evidence type="ECO:0000259" key="1">
    <source>
        <dbReference type="Pfam" id="PF07883"/>
    </source>
</evidence>
<dbReference type="Proteomes" id="UP001597294">
    <property type="component" value="Unassembled WGS sequence"/>
</dbReference>
<dbReference type="Gene3D" id="2.60.120.10">
    <property type="entry name" value="Jelly Rolls"/>
    <property type="match status" value="1"/>
</dbReference>
<accession>A0ABW5BKH2</accession>
<dbReference type="RefSeq" id="WP_380251925.1">
    <property type="nucleotide sequence ID" value="NZ_JBHUII010000004.1"/>
</dbReference>
<proteinExistence type="predicted"/>
<name>A0ABW5BKH2_9PROT</name>